<dbReference type="Proteomes" id="UP001521785">
    <property type="component" value="Unassembled WGS sequence"/>
</dbReference>
<dbReference type="Pfam" id="PF14510">
    <property type="entry name" value="ABC_trans_N"/>
    <property type="match status" value="1"/>
</dbReference>
<reference evidence="3 4" key="1">
    <citation type="submission" date="2024-02" db="EMBL/GenBank/DDBJ databases">
        <title>De novo assembly and annotation of 12 fungi associated with fruit tree decline syndrome in Ontario, Canada.</title>
        <authorList>
            <person name="Sulman M."/>
            <person name="Ellouze W."/>
            <person name="Ilyukhin E."/>
        </authorList>
    </citation>
    <scope>NUCLEOTIDE SEQUENCE [LARGE SCALE GENOMIC DNA]</scope>
    <source>
        <strain evidence="3 4">M42-189</strain>
    </source>
</reference>
<evidence type="ECO:0000256" key="1">
    <source>
        <dbReference type="ARBA" id="ARBA00022448"/>
    </source>
</evidence>
<comment type="caution">
    <text evidence="3">The sequence shown here is derived from an EMBL/GenBank/DDBJ whole genome shotgun (WGS) entry which is preliminary data.</text>
</comment>
<evidence type="ECO:0000313" key="3">
    <source>
        <dbReference type="EMBL" id="KAL1602372.1"/>
    </source>
</evidence>
<dbReference type="PROSITE" id="PS00211">
    <property type="entry name" value="ABC_TRANSPORTER_1"/>
    <property type="match status" value="1"/>
</dbReference>
<protein>
    <submittedName>
        <fullName evidence="3">Multidrug resistance protein</fullName>
    </submittedName>
</protein>
<organism evidence="3 4">
    <name type="scientific">Paraconiothyrium brasiliense</name>
    <dbReference type="NCBI Taxonomy" id="300254"/>
    <lineage>
        <taxon>Eukaryota</taxon>
        <taxon>Fungi</taxon>
        <taxon>Dikarya</taxon>
        <taxon>Ascomycota</taxon>
        <taxon>Pezizomycotina</taxon>
        <taxon>Dothideomycetes</taxon>
        <taxon>Pleosporomycetidae</taxon>
        <taxon>Pleosporales</taxon>
        <taxon>Massarineae</taxon>
        <taxon>Didymosphaeriaceae</taxon>
        <taxon>Paraconiothyrium</taxon>
    </lineage>
</organism>
<dbReference type="InterPro" id="IPR027417">
    <property type="entry name" value="P-loop_NTPase"/>
</dbReference>
<dbReference type="InterPro" id="IPR017871">
    <property type="entry name" value="ABC_transporter-like_CS"/>
</dbReference>
<dbReference type="Gene3D" id="3.40.50.300">
    <property type="entry name" value="P-loop containing nucleotide triphosphate hydrolases"/>
    <property type="match status" value="1"/>
</dbReference>
<dbReference type="InterPro" id="IPR003439">
    <property type="entry name" value="ABC_transporter-like_ATP-bd"/>
</dbReference>
<dbReference type="PANTHER" id="PTHR19241">
    <property type="entry name" value="ATP-BINDING CASSETTE TRANSPORTER"/>
    <property type="match status" value="1"/>
</dbReference>
<dbReference type="PROSITE" id="PS50893">
    <property type="entry name" value="ABC_TRANSPORTER_2"/>
    <property type="match status" value="1"/>
</dbReference>
<dbReference type="InterPro" id="IPR029481">
    <property type="entry name" value="ABC_trans_N"/>
</dbReference>
<dbReference type="SUPFAM" id="SSF52540">
    <property type="entry name" value="P-loop containing nucleoside triphosphate hydrolases"/>
    <property type="match status" value="1"/>
</dbReference>
<evidence type="ECO:0000259" key="2">
    <source>
        <dbReference type="PROSITE" id="PS50893"/>
    </source>
</evidence>
<gene>
    <name evidence="3" type="primary">CDR1_5</name>
    <name evidence="3" type="ORF">SLS60_005788</name>
</gene>
<feature type="domain" description="ABC transporter" evidence="2">
    <location>
        <begin position="81"/>
        <end position="352"/>
    </location>
</feature>
<evidence type="ECO:0000313" key="4">
    <source>
        <dbReference type="Proteomes" id="UP001521785"/>
    </source>
</evidence>
<proteinExistence type="predicted"/>
<keyword evidence="1" id="KW-0813">Transport</keyword>
<accession>A0ABR3RDD2</accession>
<dbReference type="EMBL" id="JAKJXO020000007">
    <property type="protein sequence ID" value="KAL1602372.1"/>
    <property type="molecule type" value="Genomic_DNA"/>
</dbReference>
<name>A0ABR3RDD2_9PLEO</name>
<sequence length="433" mass="48106">MSQKEKDEADIVSNFDTAQPALDPQSSEFSIPVWLDTVTTLRNSSPSGVANKRLSVCFANLTVHGSGTNNEYQRTFGNYPLALFNALKNRTSQNERPKILHSIDGVVGEREMLLVLGRPGSGCTTLLRTIAGDVHGLSVEDESALNYRGRSLFSNNAVQSIDLRMPGIPSQVIRSELQGDCIYTAETDVHFHELTVSQTLGFAVNACSSPGFLPGLSREKQDANILEFLLRAFNLRSIRDSKIGNELIRGVSGGEKRRVSLAEAFTTWSPLQCWDNSTRGLDSATALLFVRLLRNYTSAFGASVLMSVYQASESIYAQFDKVTVLYEGRQIFFGSCVEAEAYFLSIGFRRPENATTPDFLTAVTHPSEAVRLVVPGWEDHVPRTASEFRDVWVKSENFRELQEDMKAYNADFAFSGPHLDSFRSARRKEKLSL</sequence>
<dbReference type="Pfam" id="PF00005">
    <property type="entry name" value="ABC_tran"/>
    <property type="match status" value="1"/>
</dbReference>
<keyword evidence="4" id="KW-1185">Reference proteome</keyword>